<name>A0A8E6B6M7_9BACT</name>
<dbReference type="Proteomes" id="UP000676194">
    <property type="component" value="Chromosome"/>
</dbReference>
<organism evidence="2 3">
    <name type="scientific">Telmatocola sphagniphila</name>
    <dbReference type="NCBI Taxonomy" id="1123043"/>
    <lineage>
        <taxon>Bacteria</taxon>
        <taxon>Pseudomonadati</taxon>
        <taxon>Planctomycetota</taxon>
        <taxon>Planctomycetia</taxon>
        <taxon>Gemmatales</taxon>
        <taxon>Gemmataceae</taxon>
    </lineage>
</organism>
<dbReference type="InterPro" id="IPR010496">
    <property type="entry name" value="AL/BT2_dom"/>
</dbReference>
<evidence type="ECO:0000313" key="3">
    <source>
        <dbReference type="Proteomes" id="UP000676194"/>
    </source>
</evidence>
<gene>
    <name evidence="2" type="ORF">KIH39_01845</name>
</gene>
<dbReference type="GO" id="GO:0016787">
    <property type="term" value="F:hydrolase activity"/>
    <property type="evidence" value="ECO:0007669"/>
    <property type="project" value="InterPro"/>
</dbReference>
<proteinExistence type="predicted"/>
<evidence type="ECO:0000259" key="1">
    <source>
        <dbReference type="Pfam" id="PF06439"/>
    </source>
</evidence>
<accession>A0A8E6B6M7</accession>
<reference evidence="2" key="1">
    <citation type="submission" date="2021-05" db="EMBL/GenBank/DDBJ databases">
        <title>Complete genome sequence of the cellulolytic planctomycete Telmatocola sphagniphila SP2T and characterization of the first cellulase from planctomycetes.</title>
        <authorList>
            <person name="Rakitin A.L."/>
            <person name="Beletsky A.V."/>
            <person name="Naumoff D.G."/>
            <person name="Kulichevskaya I.S."/>
            <person name="Mardanov A.V."/>
            <person name="Ravin N.V."/>
            <person name="Dedysh S.N."/>
        </authorList>
    </citation>
    <scope>NUCLEOTIDE SEQUENCE</scope>
    <source>
        <strain evidence="2">SP2T</strain>
    </source>
</reference>
<dbReference type="AlphaFoldDB" id="A0A8E6B6M7"/>
<dbReference type="EMBL" id="CP074694">
    <property type="protein sequence ID" value="QVL32686.1"/>
    <property type="molecule type" value="Genomic_DNA"/>
</dbReference>
<dbReference type="KEGG" id="tsph:KIH39_01845"/>
<protein>
    <submittedName>
        <fullName evidence="2">DUF1080 domain-containing protein</fullName>
    </submittedName>
</protein>
<dbReference type="Pfam" id="PF06439">
    <property type="entry name" value="3keto-disac_hyd"/>
    <property type="match status" value="1"/>
</dbReference>
<keyword evidence="3" id="KW-1185">Reference proteome</keyword>
<dbReference type="Gene3D" id="2.60.120.560">
    <property type="entry name" value="Exo-inulinase, domain 1"/>
    <property type="match status" value="1"/>
</dbReference>
<dbReference type="RefSeq" id="WP_213497577.1">
    <property type="nucleotide sequence ID" value="NZ_CP074694.1"/>
</dbReference>
<sequence>MSYYQKHRLEVLTSKGIIFGEEFEVDPGSRKSIQIQSLDGNSTKHQGGFVSIFNGKDFTGWEVESGAPSSWAIKEGELCAIGVADDTEATLKTQGYLFSTKDYKDFVLRFQFLQANGPYDWSGVALRAIPHETVQCVEPLWTENIPWHLTAIVGKRSPTQSNAFVPGALLWTVGPMPFLPPDRLIDLRKPGEWNDFELELKGQFLRMTLNGTEIQNVMLNKVSRPQKFVPGLNRFYGRIGFMKRVGEVHYRNIEIKELNEDSDAKP</sequence>
<feature type="domain" description="3-keto-alpha-glucoside-1,2-lyase/3-keto-2-hydroxy-glucal hydratase" evidence="1">
    <location>
        <begin position="48"/>
        <end position="256"/>
    </location>
</feature>
<evidence type="ECO:0000313" key="2">
    <source>
        <dbReference type="EMBL" id="QVL32686.1"/>
    </source>
</evidence>